<dbReference type="AlphaFoldDB" id="A0A2M8LIC7"/>
<dbReference type="Pfam" id="PF00579">
    <property type="entry name" value="tRNA-synt_1b"/>
    <property type="match status" value="1"/>
</dbReference>
<dbReference type="EC" id="6.1.1.1" evidence="1 9"/>
<dbReference type="InterPro" id="IPR024088">
    <property type="entry name" value="Tyr-tRNA-ligase_bac-type"/>
</dbReference>
<dbReference type="SMART" id="SM00363">
    <property type="entry name" value="S4"/>
    <property type="match status" value="1"/>
</dbReference>
<dbReference type="SUPFAM" id="SSF55174">
    <property type="entry name" value="Alpha-L RNA-binding motif"/>
    <property type="match status" value="1"/>
</dbReference>
<dbReference type="InterPro" id="IPR014729">
    <property type="entry name" value="Rossmann-like_a/b/a_fold"/>
</dbReference>
<feature type="domain" description="RNA-binding S4" evidence="12">
    <location>
        <begin position="338"/>
        <end position="399"/>
    </location>
</feature>
<dbReference type="Gene3D" id="3.10.290.10">
    <property type="entry name" value="RNA-binding S4 domain"/>
    <property type="match status" value="1"/>
</dbReference>
<dbReference type="PANTHER" id="PTHR11766:SF1">
    <property type="entry name" value="TYROSINE--TRNA LIGASE"/>
    <property type="match status" value="1"/>
</dbReference>
<dbReference type="GO" id="GO:0006437">
    <property type="term" value="P:tyrosyl-tRNA aminoacylation"/>
    <property type="evidence" value="ECO:0007669"/>
    <property type="project" value="UniProtKB-UniRule"/>
</dbReference>
<evidence type="ECO:0000256" key="5">
    <source>
        <dbReference type="ARBA" id="ARBA00022884"/>
    </source>
</evidence>
<dbReference type="EMBL" id="PFEU01000004">
    <property type="protein sequence ID" value="PJE77198.1"/>
    <property type="molecule type" value="Genomic_DNA"/>
</dbReference>
<comment type="similarity">
    <text evidence="11">Belongs to the class-I aminoacyl-tRNA synthetase family.</text>
</comment>
<comment type="caution">
    <text evidence="13">The sequence shown here is derived from an EMBL/GenBank/DDBJ whole genome shotgun (WGS) entry which is preliminary data.</text>
</comment>
<dbReference type="Proteomes" id="UP000231436">
    <property type="component" value="Unassembled WGS sequence"/>
</dbReference>
<keyword evidence="6 11" id="KW-0648">Protein biosynthesis</keyword>
<accession>A0A2M8LIC7</accession>
<evidence type="ECO:0000313" key="13">
    <source>
        <dbReference type="EMBL" id="PJE77198.1"/>
    </source>
</evidence>
<dbReference type="InterPro" id="IPR054608">
    <property type="entry name" value="SYY-like_C"/>
</dbReference>
<sequence length="399" mass="44808">MAVSTDAQKIEQLLSRGVEHIYPSREFLEARLKEGKQLSLYLGIDPTGPDLHIGHSIQLRKLRQFQDLGHKIILLIGDFTGMIGDPTDKSAARVRLTREQVLKNAERYKEQAGKILNFDGENPVEVKYNSEWLGKMSFADVVELASNFTVQQMLERDMFDHRMKDGKPIYLHEFFYPLMQGYDCVAMDVDGEVGGNDQTFNMLAGRTLMKAVKGKEKFVIADKLLADPTGKKMGKSEGNMITLADSSDEIFGKIMSWTDGMIVSGFEVLTEEDYEAVQKELDGGANPRDLKARLARTIVTQYFDETQAQGASDRFDQLFQKKEIPDEVPDHTIASSMTIVDILVDSKLASSKSDARRLIEGGGVKVNEIVVEHLDQMIEPTSEGVLIQKGKRHFVRVIQ</sequence>
<organism evidence="13 14">
    <name type="scientific">Candidatus Uhrbacteria bacterium CG10_big_fil_rev_8_21_14_0_10_48_16</name>
    <dbReference type="NCBI Taxonomy" id="1975038"/>
    <lineage>
        <taxon>Bacteria</taxon>
        <taxon>Candidatus Uhriibacteriota</taxon>
    </lineage>
</organism>
<dbReference type="CDD" id="cd00165">
    <property type="entry name" value="S4"/>
    <property type="match status" value="1"/>
</dbReference>
<dbReference type="InterPro" id="IPR036986">
    <property type="entry name" value="S4_RNA-bd_sf"/>
</dbReference>
<dbReference type="PANTHER" id="PTHR11766">
    <property type="entry name" value="TYROSYL-TRNA SYNTHETASE"/>
    <property type="match status" value="1"/>
</dbReference>
<evidence type="ECO:0000256" key="10">
    <source>
        <dbReference type="PROSITE-ProRule" id="PRU00182"/>
    </source>
</evidence>
<dbReference type="GO" id="GO:0005829">
    <property type="term" value="C:cytosol"/>
    <property type="evidence" value="ECO:0007669"/>
    <property type="project" value="TreeGrafter"/>
</dbReference>
<dbReference type="Pfam" id="PF22421">
    <property type="entry name" value="SYY_C-terminal"/>
    <property type="match status" value="1"/>
</dbReference>
<dbReference type="NCBIfam" id="TIGR00234">
    <property type="entry name" value="tyrS"/>
    <property type="match status" value="1"/>
</dbReference>
<evidence type="ECO:0000256" key="3">
    <source>
        <dbReference type="ARBA" id="ARBA00022741"/>
    </source>
</evidence>
<evidence type="ECO:0000313" key="14">
    <source>
        <dbReference type="Proteomes" id="UP000231436"/>
    </source>
</evidence>
<evidence type="ECO:0000256" key="4">
    <source>
        <dbReference type="ARBA" id="ARBA00022840"/>
    </source>
</evidence>
<dbReference type="Gene3D" id="1.10.240.10">
    <property type="entry name" value="Tyrosyl-Transfer RNA Synthetase"/>
    <property type="match status" value="1"/>
</dbReference>
<dbReference type="GO" id="GO:0005524">
    <property type="term" value="F:ATP binding"/>
    <property type="evidence" value="ECO:0007669"/>
    <property type="project" value="UniProtKB-KW"/>
</dbReference>
<evidence type="ECO:0000256" key="8">
    <source>
        <dbReference type="ARBA" id="ARBA00048248"/>
    </source>
</evidence>
<dbReference type="InterPro" id="IPR002305">
    <property type="entry name" value="aa-tRNA-synth_Ic"/>
</dbReference>
<dbReference type="SUPFAM" id="SSF52374">
    <property type="entry name" value="Nucleotidylyl transferase"/>
    <property type="match status" value="1"/>
</dbReference>
<proteinExistence type="inferred from homology"/>
<dbReference type="PROSITE" id="PS50889">
    <property type="entry name" value="S4"/>
    <property type="match status" value="1"/>
</dbReference>
<evidence type="ECO:0000256" key="11">
    <source>
        <dbReference type="RuleBase" id="RU363036"/>
    </source>
</evidence>
<evidence type="ECO:0000256" key="6">
    <source>
        <dbReference type="ARBA" id="ARBA00022917"/>
    </source>
</evidence>
<dbReference type="GO" id="GO:0004831">
    <property type="term" value="F:tyrosine-tRNA ligase activity"/>
    <property type="evidence" value="ECO:0007669"/>
    <property type="project" value="UniProtKB-UniRule"/>
</dbReference>
<evidence type="ECO:0000256" key="2">
    <source>
        <dbReference type="ARBA" id="ARBA00022598"/>
    </source>
</evidence>
<keyword evidence="3 11" id="KW-0547">Nucleotide-binding</keyword>
<dbReference type="PRINTS" id="PR01040">
    <property type="entry name" value="TRNASYNTHTYR"/>
</dbReference>
<keyword evidence="2 11" id="KW-0436">Ligase</keyword>
<keyword evidence="4 11" id="KW-0067">ATP-binding</keyword>
<comment type="catalytic activity">
    <reaction evidence="8">
        <text>tRNA(Tyr) + L-tyrosine + ATP = L-tyrosyl-tRNA(Tyr) + AMP + diphosphate + H(+)</text>
        <dbReference type="Rhea" id="RHEA:10220"/>
        <dbReference type="Rhea" id="RHEA-COMP:9706"/>
        <dbReference type="Rhea" id="RHEA-COMP:9707"/>
        <dbReference type="ChEBI" id="CHEBI:15378"/>
        <dbReference type="ChEBI" id="CHEBI:30616"/>
        <dbReference type="ChEBI" id="CHEBI:33019"/>
        <dbReference type="ChEBI" id="CHEBI:58315"/>
        <dbReference type="ChEBI" id="CHEBI:78442"/>
        <dbReference type="ChEBI" id="CHEBI:78536"/>
        <dbReference type="ChEBI" id="CHEBI:456215"/>
        <dbReference type="EC" id="6.1.1.1"/>
    </reaction>
</comment>
<dbReference type="InterPro" id="IPR001412">
    <property type="entry name" value="aa-tRNA-synth_I_CS"/>
</dbReference>
<evidence type="ECO:0000256" key="1">
    <source>
        <dbReference type="ARBA" id="ARBA00013160"/>
    </source>
</evidence>
<dbReference type="GO" id="GO:0003723">
    <property type="term" value="F:RNA binding"/>
    <property type="evidence" value="ECO:0007669"/>
    <property type="project" value="UniProtKB-KW"/>
</dbReference>
<protein>
    <recommendedName>
        <fullName evidence="1 9">Tyrosine--tRNA ligase</fullName>
        <ecNumber evidence="1 9">6.1.1.1</ecNumber>
    </recommendedName>
</protein>
<gene>
    <name evidence="13" type="ORF">COV05_00470</name>
</gene>
<name>A0A2M8LIC7_9BACT</name>
<evidence type="ECO:0000256" key="7">
    <source>
        <dbReference type="ARBA" id="ARBA00023146"/>
    </source>
</evidence>
<keyword evidence="7 11" id="KW-0030">Aminoacyl-tRNA synthetase</keyword>
<evidence type="ECO:0000259" key="12">
    <source>
        <dbReference type="SMART" id="SM00363"/>
    </source>
</evidence>
<reference evidence="14" key="1">
    <citation type="submission" date="2017-09" db="EMBL/GenBank/DDBJ databases">
        <title>Depth-based differentiation of microbial function through sediment-hosted aquifers and enrichment of novel symbionts in the deep terrestrial subsurface.</title>
        <authorList>
            <person name="Probst A.J."/>
            <person name="Ladd B."/>
            <person name="Jarett J.K."/>
            <person name="Geller-Mcgrath D.E."/>
            <person name="Sieber C.M.K."/>
            <person name="Emerson J.B."/>
            <person name="Anantharaman K."/>
            <person name="Thomas B.C."/>
            <person name="Malmstrom R."/>
            <person name="Stieglmeier M."/>
            <person name="Klingl A."/>
            <person name="Woyke T."/>
            <person name="Ryan C.M."/>
            <person name="Banfield J.F."/>
        </authorList>
    </citation>
    <scope>NUCLEOTIDE SEQUENCE [LARGE SCALE GENOMIC DNA]</scope>
</reference>
<keyword evidence="5 10" id="KW-0694">RNA-binding</keyword>
<dbReference type="InterPro" id="IPR002307">
    <property type="entry name" value="Tyr-tRNA-ligase"/>
</dbReference>
<dbReference type="PROSITE" id="PS00178">
    <property type="entry name" value="AA_TRNA_LIGASE_I"/>
    <property type="match status" value="1"/>
</dbReference>
<dbReference type="Gene3D" id="3.40.50.620">
    <property type="entry name" value="HUPs"/>
    <property type="match status" value="1"/>
</dbReference>
<dbReference type="InterPro" id="IPR002942">
    <property type="entry name" value="S4_RNA-bd"/>
</dbReference>
<dbReference type="CDD" id="cd00805">
    <property type="entry name" value="TyrRS_core"/>
    <property type="match status" value="1"/>
</dbReference>
<evidence type="ECO:0000256" key="9">
    <source>
        <dbReference type="NCBIfam" id="TIGR00234"/>
    </source>
</evidence>